<evidence type="ECO:0000259" key="4">
    <source>
        <dbReference type="Pfam" id="PF20981"/>
    </source>
</evidence>
<dbReference type="PANTHER" id="PTHR12689">
    <property type="entry name" value="A1 CISTRON SPLICING FACTOR AAR2-RELATED"/>
    <property type="match status" value="1"/>
</dbReference>
<evidence type="ECO:0000313" key="6">
    <source>
        <dbReference type="Proteomes" id="UP000280685"/>
    </source>
</evidence>
<reference evidence="5" key="1">
    <citation type="submission" date="2018-02" db="EMBL/GenBank/DDBJ databases">
        <authorList>
            <person name="Silar P."/>
        </authorList>
    </citation>
    <scope>NUCLEOTIDE SEQUENCE [LARGE SCALE GENOMIC DNA]</scope>
    <source>
        <strain evidence="5">T</strain>
    </source>
</reference>
<dbReference type="Gene3D" id="1.25.40.550">
    <property type="entry name" value="Aar2, C-terminal domain-like"/>
    <property type="match status" value="1"/>
</dbReference>
<evidence type="ECO:0008006" key="7">
    <source>
        <dbReference type="Google" id="ProtNLM"/>
    </source>
</evidence>
<protein>
    <recommendedName>
        <fullName evidence="7">AAR2 protein</fullName>
    </recommendedName>
</protein>
<feature type="region of interest" description="Disordered" evidence="2">
    <location>
        <begin position="1"/>
        <end position="22"/>
    </location>
</feature>
<evidence type="ECO:0000259" key="3">
    <source>
        <dbReference type="Pfam" id="PF05282"/>
    </source>
</evidence>
<name>A0ABY6SN45_PODCO</name>
<dbReference type="InterPro" id="IPR038514">
    <property type="entry name" value="AAR2_C_sf"/>
</dbReference>
<dbReference type="Gene3D" id="2.60.34.20">
    <property type="match status" value="1"/>
</dbReference>
<dbReference type="InterPro" id="IPR007946">
    <property type="entry name" value="AAR2"/>
</dbReference>
<evidence type="ECO:0000313" key="5">
    <source>
        <dbReference type="EMBL" id="VBB87142.1"/>
    </source>
</evidence>
<feature type="compositionally biased region" description="Acidic residues" evidence="2">
    <location>
        <begin position="424"/>
        <end position="445"/>
    </location>
</feature>
<dbReference type="CDD" id="cd13777">
    <property type="entry name" value="Aar2_N"/>
    <property type="match status" value="1"/>
</dbReference>
<feature type="compositionally biased region" description="Polar residues" evidence="2">
    <location>
        <begin position="1"/>
        <end position="12"/>
    </location>
</feature>
<feature type="region of interest" description="Disordered" evidence="2">
    <location>
        <begin position="415"/>
        <end position="447"/>
    </location>
</feature>
<dbReference type="InterPro" id="IPR038516">
    <property type="entry name" value="AAR2_N_sf"/>
</dbReference>
<keyword evidence="6" id="KW-1185">Reference proteome</keyword>
<accession>A0ABY6SN45</accession>
<feature type="domain" description="AAR2 N-terminal" evidence="4">
    <location>
        <begin position="39"/>
        <end position="191"/>
    </location>
</feature>
<proteinExistence type="inferred from homology"/>
<gene>
    <name evidence="5" type="ORF">PODCO_711380</name>
</gene>
<sequence length="465" mass="52614">MEKITQPSTRDQNAGHGLEQDITVRPNENDEWHESIGDALRILDLPDNFTLGLDLMTMTTTTSLQGFQKIPPGRHFLWVQQPGAPFRSGYWFVSINWRGDFWIIKWDNFNEVLAEPTPEEKKDAVDRADFEKLVPYTLDGLTNNKGRSGGEPVVADYSFAPTDSSQPVWSRDPASLWAMLTDDITTDTIPRNKLEPRNNEFLVDSTTDRRPDLPLESSSAMQAKYDGQFHFIPFSHLPREAGSGRLIGRPHDEIMDEILSEIQFSFLTGTLLSNLACLEHWWDLVLKVVLKSWDLVGARPKFVGDMITILHAQLYFTEVCLEGDNTPVLGGAKGKSKTEAGPNPDRVLYQVKRGSRERLKKALESFRQDMKTRVQEQDTIIRIPGQSGKIAEARKRFEELECFLFGLGWDLGGKSSGANREDSSSSEDEDAKEDENWNSEDDDDQPVMVELDEKGREVGLVSFND</sequence>
<feature type="domain" description="AAR2 C-terminal" evidence="3">
    <location>
        <begin position="247"/>
        <end position="411"/>
    </location>
</feature>
<dbReference type="CDD" id="cd13778">
    <property type="entry name" value="Aar2_C"/>
    <property type="match status" value="1"/>
</dbReference>
<dbReference type="PANTHER" id="PTHR12689:SF4">
    <property type="entry name" value="PROTEIN AAR2 HOMOLOG"/>
    <property type="match status" value="1"/>
</dbReference>
<dbReference type="InterPro" id="IPR033648">
    <property type="entry name" value="AAR2_C"/>
</dbReference>
<dbReference type="Pfam" id="PF05282">
    <property type="entry name" value="AAR2"/>
    <property type="match status" value="1"/>
</dbReference>
<evidence type="ECO:0000256" key="1">
    <source>
        <dbReference type="ARBA" id="ARBA00006281"/>
    </source>
</evidence>
<comment type="similarity">
    <text evidence="1">Belongs to the AAR2 family.</text>
</comment>
<dbReference type="Pfam" id="PF20981">
    <property type="entry name" value="AAR2_1st"/>
    <property type="match status" value="1"/>
</dbReference>
<organism evidence="5 6">
    <name type="scientific">Podospora comata</name>
    <dbReference type="NCBI Taxonomy" id="48703"/>
    <lineage>
        <taxon>Eukaryota</taxon>
        <taxon>Fungi</taxon>
        <taxon>Dikarya</taxon>
        <taxon>Ascomycota</taxon>
        <taxon>Pezizomycotina</taxon>
        <taxon>Sordariomycetes</taxon>
        <taxon>Sordariomycetidae</taxon>
        <taxon>Sordariales</taxon>
        <taxon>Podosporaceae</taxon>
        <taxon>Podospora</taxon>
    </lineage>
</organism>
<dbReference type="InterPro" id="IPR033647">
    <property type="entry name" value="Aar2_N"/>
</dbReference>
<dbReference type="EMBL" id="LR026970">
    <property type="protein sequence ID" value="VBB87142.1"/>
    <property type="molecule type" value="Genomic_DNA"/>
</dbReference>
<evidence type="ECO:0000256" key="2">
    <source>
        <dbReference type="SAM" id="MobiDB-lite"/>
    </source>
</evidence>
<dbReference type="Proteomes" id="UP000280685">
    <property type="component" value="Chromosome 7"/>
</dbReference>